<dbReference type="Proteomes" id="UP000054107">
    <property type="component" value="Unassembled WGS sequence"/>
</dbReference>
<name>A0A0B7N1W7_9FUNG</name>
<dbReference type="GO" id="GO:0005634">
    <property type="term" value="C:nucleus"/>
    <property type="evidence" value="ECO:0007669"/>
    <property type="project" value="UniProtKB-ARBA"/>
</dbReference>
<dbReference type="InterPro" id="IPR050951">
    <property type="entry name" value="Retrovirus_Pol_polyprotein"/>
</dbReference>
<dbReference type="GO" id="GO:0015074">
    <property type="term" value="P:DNA integration"/>
    <property type="evidence" value="ECO:0007669"/>
    <property type="project" value="InterPro"/>
</dbReference>
<evidence type="ECO:0000259" key="1">
    <source>
        <dbReference type="PROSITE" id="PS50994"/>
    </source>
</evidence>
<dbReference type="STRING" id="35722.A0A0B7N1W7"/>
<protein>
    <recommendedName>
        <fullName evidence="1">Integrase catalytic domain-containing protein</fullName>
    </recommendedName>
</protein>
<dbReference type="PANTHER" id="PTHR37984">
    <property type="entry name" value="PROTEIN CBG26694"/>
    <property type="match status" value="1"/>
</dbReference>
<dbReference type="InterPro" id="IPR001584">
    <property type="entry name" value="Integrase_cat-core"/>
</dbReference>
<dbReference type="EMBL" id="LN721083">
    <property type="protein sequence ID" value="CEP09094.1"/>
    <property type="molecule type" value="Genomic_DNA"/>
</dbReference>
<organism evidence="2 3">
    <name type="scientific">Parasitella parasitica</name>
    <dbReference type="NCBI Taxonomy" id="35722"/>
    <lineage>
        <taxon>Eukaryota</taxon>
        <taxon>Fungi</taxon>
        <taxon>Fungi incertae sedis</taxon>
        <taxon>Mucoromycota</taxon>
        <taxon>Mucoromycotina</taxon>
        <taxon>Mucoromycetes</taxon>
        <taxon>Mucorales</taxon>
        <taxon>Mucorineae</taxon>
        <taxon>Mucoraceae</taxon>
        <taxon>Parasitella</taxon>
    </lineage>
</organism>
<dbReference type="AlphaFoldDB" id="A0A0B7N1W7"/>
<dbReference type="Pfam" id="PF00665">
    <property type="entry name" value="rve"/>
    <property type="match status" value="1"/>
</dbReference>
<dbReference type="InterPro" id="IPR036397">
    <property type="entry name" value="RNaseH_sf"/>
</dbReference>
<keyword evidence="3" id="KW-1185">Reference proteome</keyword>
<reference evidence="2 3" key="1">
    <citation type="submission" date="2014-09" db="EMBL/GenBank/DDBJ databases">
        <authorList>
            <person name="Ellenberger Sabrina"/>
        </authorList>
    </citation>
    <scope>NUCLEOTIDE SEQUENCE [LARGE SCALE GENOMIC DNA]</scope>
    <source>
        <strain evidence="2 3">CBS 412.66</strain>
    </source>
</reference>
<dbReference type="InterPro" id="IPR012337">
    <property type="entry name" value="RNaseH-like_sf"/>
</dbReference>
<proteinExistence type="predicted"/>
<gene>
    <name evidence="2" type="primary">PARPA_02549.1 scaffold 4843</name>
</gene>
<dbReference type="SUPFAM" id="SSF53098">
    <property type="entry name" value="Ribonuclease H-like"/>
    <property type="match status" value="1"/>
</dbReference>
<dbReference type="Gene3D" id="3.30.420.10">
    <property type="entry name" value="Ribonuclease H-like superfamily/Ribonuclease H"/>
    <property type="match status" value="1"/>
</dbReference>
<dbReference type="PROSITE" id="PS50994">
    <property type="entry name" value="INTEGRASE"/>
    <property type="match status" value="1"/>
</dbReference>
<evidence type="ECO:0000313" key="2">
    <source>
        <dbReference type="EMBL" id="CEP09094.1"/>
    </source>
</evidence>
<dbReference type="PANTHER" id="PTHR37984:SF5">
    <property type="entry name" value="PROTEIN NYNRIN-LIKE"/>
    <property type="match status" value="1"/>
</dbReference>
<feature type="domain" description="Integrase catalytic" evidence="1">
    <location>
        <begin position="4"/>
        <end position="164"/>
    </location>
</feature>
<sequence length="187" mass="21700">MEPLDIPPPFARWHLDLIGELTTAKNNNKWILVAVDYTTNWPIIKAVPQATGEAIVIFVYEEIIQKFGNPIEIITDRGQKFMSKVLQQFMIKIKAKQALNSAFHPRSNSKCERVNQIIKAMLKKYINGDVHSWDEYLDTVSFACRIRRHRTTGYSPFFVVYGVYPRIPGDFHRILFKMSCNPPSELR</sequence>
<accession>A0A0B7N1W7</accession>
<evidence type="ECO:0000313" key="3">
    <source>
        <dbReference type="Proteomes" id="UP000054107"/>
    </source>
</evidence>
<dbReference type="OrthoDB" id="2279446at2759"/>
<dbReference type="GO" id="GO:0003676">
    <property type="term" value="F:nucleic acid binding"/>
    <property type="evidence" value="ECO:0007669"/>
    <property type="project" value="InterPro"/>
</dbReference>